<dbReference type="OMA" id="IYNHEEF"/>
<dbReference type="InterPro" id="IPR033744">
    <property type="entry name" value="RRM_RBM8"/>
</dbReference>
<feature type="domain" description="RRM" evidence="16">
    <location>
        <begin position="95"/>
        <end position="173"/>
    </location>
</feature>
<evidence type="ECO:0000259" key="16">
    <source>
        <dbReference type="PROSITE" id="PS50102"/>
    </source>
</evidence>
<dbReference type="GO" id="GO:0005634">
    <property type="term" value="C:nucleus"/>
    <property type="evidence" value="ECO:0007669"/>
    <property type="project" value="UniProtKB-SubCell"/>
</dbReference>
<keyword evidence="8" id="KW-0810">Translation regulation</keyword>
<dbReference type="GO" id="GO:0005737">
    <property type="term" value="C:cytoplasm"/>
    <property type="evidence" value="ECO:0007669"/>
    <property type="project" value="UniProtKB-SubCell"/>
</dbReference>
<dbReference type="InterPro" id="IPR008111">
    <property type="entry name" value="RNA-bd_8"/>
</dbReference>
<evidence type="ECO:0000313" key="20">
    <source>
        <dbReference type="EMBL" id="VYS48778.1"/>
    </source>
</evidence>
<evidence type="ECO:0000256" key="7">
    <source>
        <dbReference type="ARBA" id="ARBA00022816"/>
    </source>
</evidence>
<keyword evidence="10" id="KW-0866">Nonsense-mediated mRNA decay</keyword>
<comment type="subcellular location">
    <subcellularLocation>
        <location evidence="2">Cytoplasm</location>
    </subcellularLocation>
    <subcellularLocation>
        <location evidence="1">Nucleus</location>
    </subcellularLocation>
</comment>
<dbReference type="ExpressionAtlas" id="A0A178WGD6">
    <property type="expression patterns" value="baseline and differential"/>
</dbReference>
<evidence type="ECO:0000256" key="9">
    <source>
        <dbReference type="ARBA" id="ARBA00022884"/>
    </source>
</evidence>
<evidence type="ECO:0000313" key="21">
    <source>
        <dbReference type="Proteomes" id="UP000078284"/>
    </source>
</evidence>
<keyword evidence="11" id="KW-0508">mRNA splicing</keyword>
<evidence type="ECO:0007829" key="25">
    <source>
        <dbReference type="PubMed" id="19376835"/>
    </source>
</evidence>
<dbReference type="GO" id="GO:0003729">
    <property type="term" value="F:mRNA binding"/>
    <property type="evidence" value="ECO:0007669"/>
    <property type="project" value="InterPro"/>
</dbReference>
<evidence type="ECO:0000313" key="19">
    <source>
        <dbReference type="EMBL" id="OAP16162.1"/>
    </source>
</evidence>
<evidence type="ECO:0000256" key="4">
    <source>
        <dbReference type="ARBA" id="ARBA00022448"/>
    </source>
</evidence>
<dbReference type="Proteomes" id="UP000426265">
    <property type="component" value="Unassembled WGS sequence"/>
</dbReference>
<dbReference type="Proteomes" id="UP000078284">
    <property type="component" value="Chromosome 1"/>
</dbReference>
<evidence type="ECO:0000256" key="12">
    <source>
        <dbReference type="ARBA" id="ARBA00023242"/>
    </source>
</evidence>
<sequence length="202" mass="22438">MANIESEAVDFEPEEDDLMDEEGTAIDGADVSPRAGHPRLKSAIAGANGESAKKTKGRGFREEKDSDRQRRLSSRDFESLGSDGRPGPQRSVEGWIILVSGVHEETQEEDITNAFGDFGEIKNLNLNLDRRSGYVKGYALIEYEKKEEAQSAISAMNGAELLTQNVSVDWAFSSGPSGGESYRRKNSRYGRSQRSRSPRRRY</sequence>
<reference evidence="20 22" key="4">
    <citation type="submission" date="2019-11" db="EMBL/GenBank/DDBJ databases">
        <authorList>
            <person name="Jiao W.-B."/>
            <person name="Schneeberger K."/>
        </authorList>
    </citation>
    <scope>NUCLEOTIDE SEQUENCE [LARGE SCALE GENOMIC DNA]</scope>
    <source>
        <strain evidence="22">cv. An-1</strain>
        <strain evidence="23">cv. C24</strain>
    </source>
</reference>
<dbReference type="InterPro" id="IPR012677">
    <property type="entry name" value="Nucleotide-bd_a/b_plait_sf"/>
</dbReference>
<gene>
    <name evidence="19" type="ordered locus">AXX17_At1g45710</name>
    <name evidence="20" type="ORF">AN1_LOCUS4259</name>
    <name evidence="18" type="ORF">AT9943_LOCUS3619</name>
    <name evidence="17" type="ORF">C24_LOCUS4143</name>
</gene>
<dbReference type="KEGG" id="ath:AT1G51510"/>
<reference evidence="21" key="2">
    <citation type="journal article" date="2016" name="Proc. Natl. Acad. Sci. U.S.A.">
        <title>Chromosome-level assembly of Arabidopsis thaliana Ler reveals the extent of translocation and inversion polymorphisms.</title>
        <authorList>
            <person name="Zapata L."/>
            <person name="Ding J."/>
            <person name="Willing E.M."/>
            <person name="Hartwig B."/>
            <person name="Bezdan D."/>
            <person name="Jiao W.B."/>
            <person name="Patel V."/>
            <person name="Velikkakam James G."/>
            <person name="Koornneef M."/>
            <person name="Ossowski S."/>
            <person name="Schneeberger K."/>
        </authorList>
    </citation>
    <scope>NUCLEOTIDE SEQUENCE [LARGE SCALE GENOMIC DNA]</scope>
    <source>
        <strain evidence="21">cv. Landsberg erecta</strain>
    </source>
</reference>
<keyword evidence="6" id="KW-0507">mRNA processing</keyword>
<dbReference type="GO" id="GO:0051028">
    <property type="term" value="P:mRNA transport"/>
    <property type="evidence" value="ECO:0007669"/>
    <property type="project" value="UniProtKB-KW"/>
</dbReference>
<keyword evidence="9 14" id="KW-0694">RNA-binding</keyword>
<evidence type="ECO:0000256" key="11">
    <source>
        <dbReference type="ARBA" id="ARBA00023187"/>
    </source>
</evidence>
<dbReference type="FunFam" id="3.30.70.330:FF:000525">
    <property type="entry name" value="RNA-binding protein 8A"/>
    <property type="match status" value="1"/>
</dbReference>
<dbReference type="Proteomes" id="UP000434276">
    <property type="component" value="Unassembled WGS sequence"/>
</dbReference>
<evidence type="ECO:0000256" key="5">
    <source>
        <dbReference type="ARBA" id="ARBA00022490"/>
    </source>
</evidence>
<evidence type="ECO:0000256" key="3">
    <source>
        <dbReference type="ARBA" id="ARBA00007987"/>
    </source>
</evidence>
<reference evidence="25" key="1">
    <citation type="journal article" date="2009" name="Plant Physiol.">
        <title>Large-scale Arabidopsis phosphoproteome profiling reveals novel chloroplast kinase substrates and phosphorylation networks.</title>
        <authorList>
            <person name="Reiland S."/>
            <person name="Messerli G."/>
            <person name="Baerenfaller K."/>
            <person name="Gerrits B."/>
            <person name="Endler A."/>
            <person name="Grossmann J."/>
            <person name="Gruissem W."/>
            <person name="Baginsky S."/>
        </authorList>
    </citation>
    <scope>IDENTIFICATION BY MASS SPECTROMETRY [LARGE SCALE ANALYSIS]</scope>
</reference>
<dbReference type="Gene3D" id="3.30.70.330">
    <property type="match status" value="1"/>
</dbReference>
<dbReference type="CDD" id="cd12324">
    <property type="entry name" value="RRM_RBM8"/>
    <property type="match status" value="1"/>
</dbReference>
<evidence type="ECO:0000256" key="2">
    <source>
        <dbReference type="ARBA" id="ARBA00004496"/>
    </source>
</evidence>
<dbReference type="EMBL" id="CACRSJ010000104">
    <property type="protein sequence ID" value="VYS48778.1"/>
    <property type="molecule type" value="Genomic_DNA"/>
</dbReference>
<accession>A0A5S9WNZ3</accession>
<evidence type="ECO:0000313" key="24">
    <source>
        <dbReference type="Proteomes" id="UP000516314"/>
    </source>
</evidence>
<evidence type="ECO:0000256" key="6">
    <source>
        <dbReference type="ARBA" id="ARBA00022664"/>
    </source>
</evidence>
<keyword evidence="5" id="KW-0963">Cytoplasm</keyword>
<dbReference type="AlphaFoldDB" id="A0A178WGD6"/>
<dbReference type="GO" id="GO:0008380">
    <property type="term" value="P:RNA splicing"/>
    <property type="evidence" value="ECO:0007669"/>
    <property type="project" value="UniProtKB-KW"/>
</dbReference>
<evidence type="ECO:0000256" key="1">
    <source>
        <dbReference type="ARBA" id="ARBA00004123"/>
    </source>
</evidence>
<dbReference type="PROSITE" id="PS50102">
    <property type="entry name" value="RRM"/>
    <property type="match status" value="1"/>
</dbReference>
<reference evidence="18 24" key="5">
    <citation type="submission" date="2020-09" db="EMBL/GenBank/DDBJ databases">
        <authorList>
            <person name="Ashkenazy H."/>
        </authorList>
    </citation>
    <scope>NUCLEOTIDE SEQUENCE [LARGE SCALE GENOMIC DNA]</scope>
    <source>
        <strain evidence="24">cv. Cdm-0</strain>
    </source>
</reference>
<dbReference type="SUPFAM" id="SSF54928">
    <property type="entry name" value="RNA-binding domain, RBD"/>
    <property type="match status" value="1"/>
</dbReference>
<evidence type="ECO:0000256" key="8">
    <source>
        <dbReference type="ARBA" id="ARBA00022845"/>
    </source>
</evidence>
<evidence type="ECO:0000256" key="15">
    <source>
        <dbReference type="SAM" id="MobiDB-lite"/>
    </source>
</evidence>
<dbReference type="Pfam" id="PF00076">
    <property type="entry name" value="RRM_1"/>
    <property type="match status" value="1"/>
</dbReference>
<dbReference type="SMR" id="A0A178WGD6"/>
<dbReference type="EMBL" id="CACSHJ010000087">
    <property type="protein sequence ID" value="CAA0286687.1"/>
    <property type="molecule type" value="Genomic_DNA"/>
</dbReference>
<evidence type="ECO:0000256" key="13">
    <source>
        <dbReference type="ARBA" id="ARBA00077711"/>
    </source>
</evidence>
<dbReference type="InterPro" id="IPR000504">
    <property type="entry name" value="RRM_dom"/>
</dbReference>
<feature type="compositionally biased region" description="Basic and acidic residues" evidence="15">
    <location>
        <begin position="59"/>
        <end position="78"/>
    </location>
</feature>
<dbReference type="EMBL" id="LR881466">
    <property type="protein sequence ID" value="CAD5315239.1"/>
    <property type="molecule type" value="Genomic_DNA"/>
</dbReference>
<dbReference type="PANTHER" id="PTHR45894">
    <property type="entry name" value="RNA-BINDING PROTEIN 8A"/>
    <property type="match status" value="1"/>
</dbReference>
<dbReference type="GO" id="GO:0000184">
    <property type="term" value="P:nuclear-transcribed mRNA catabolic process, nonsense-mediated decay"/>
    <property type="evidence" value="ECO:0007669"/>
    <property type="project" value="UniProtKB-KW"/>
</dbReference>
<keyword evidence="7" id="KW-0509">mRNA transport</keyword>
<feature type="compositionally biased region" description="Acidic residues" evidence="15">
    <location>
        <begin position="7"/>
        <end position="24"/>
    </location>
</feature>
<accession>A0A178WGD6</accession>
<dbReference type="EMBL" id="LUHQ01000001">
    <property type="protein sequence ID" value="OAP16162.1"/>
    <property type="molecule type" value="Genomic_DNA"/>
</dbReference>
<dbReference type="InterPro" id="IPR035979">
    <property type="entry name" value="RBD_domain_sf"/>
</dbReference>
<feature type="region of interest" description="Disordered" evidence="15">
    <location>
        <begin position="173"/>
        <end position="202"/>
    </location>
</feature>
<proteinExistence type="evidence at protein level"/>
<feature type="compositionally biased region" description="Basic residues" evidence="15">
    <location>
        <begin position="184"/>
        <end position="202"/>
    </location>
</feature>
<protein>
    <recommendedName>
        <fullName evidence="13">RNA-binding protein 8A</fullName>
    </recommendedName>
</protein>
<reference evidence="19" key="3">
    <citation type="submission" date="2016-03" db="EMBL/GenBank/DDBJ databases">
        <title>Full-length assembly of Arabidopsis thaliana Ler reveals the complement of translocations and inversions.</title>
        <authorList>
            <person name="Zapata L."/>
            <person name="Schneeberger K."/>
            <person name="Ossowski S."/>
        </authorList>
    </citation>
    <scope>NUCLEOTIDE SEQUENCE [LARGE SCALE GENOMIC DNA]</scope>
    <source>
        <tissue evidence="19">Leaf</tissue>
    </source>
</reference>
<dbReference type="Proteomes" id="UP000516314">
    <property type="component" value="Chromosome 1"/>
</dbReference>
<evidence type="ECO:0000313" key="18">
    <source>
        <dbReference type="EMBL" id="CAD5315239.1"/>
    </source>
</evidence>
<dbReference type="GO" id="GO:0006417">
    <property type="term" value="P:regulation of translation"/>
    <property type="evidence" value="ECO:0007669"/>
    <property type="project" value="UniProtKB-KW"/>
</dbReference>
<keyword evidence="4" id="KW-0813">Transport</keyword>
<dbReference type="PRINTS" id="PR01738">
    <property type="entry name" value="RNABINDINGM8"/>
</dbReference>
<dbReference type="OrthoDB" id="15688at2759"/>
<comment type="similarity">
    <text evidence="3">Belongs to the RBM8A family.</text>
</comment>
<keyword evidence="12" id="KW-0539">Nucleus</keyword>
<dbReference type="SMART" id="SM00360">
    <property type="entry name" value="RRM"/>
    <property type="match status" value="1"/>
</dbReference>
<organism evidence="19 21">
    <name type="scientific">Arabidopsis thaliana</name>
    <name type="common">Mouse-ear cress</name>
    <dbReference type="NCBI Taxonomy" id="3702"/>
    <lineage>
        <taxon>Eukaryota</taxon>
        <taxon>Viridiplantae</taxon>
        <taxon>Streptophyta</taxon>
        <taxon>Embryophyta</taxon>
        <taxon>Tracheophyta</taxon>
        <taxon>Spermatophyta</taxon>
        <taxon>Magnoliopsida</taxon>
        <taxon>eudicotyledons</taxon>
        <taxon>Gunneridae</taxon>
        <taxon>Pentapetalae</taxon>
        <taxon>rosids</taxon>
        <taxon>malvids</taxon>
        <taxon>Brassicales</taxon>
        <taxon>Brassicaceae</taxon>
        <taxon>Camelineae</taxon>
        <taxon>Arabidopsis</taxon>
    </lineage>
</organism>
<evidence type="ECO:0000313" key="23">
    <source>
        <dbReference type="Proteomes" id="UP000434276"/>
    </source>
</evidence>
<evidence type="ECO:0000313" key="17">
    <source>
        <dbReference type="EMBL" id="CAA0286687.1"/>
    </source>
</evidence>
<evidence type="ECO:0000313" key="22">
    <source>
        <dbReference type="Proteomes" id="UP000426265"/>
    </source>
</evidence>
<dbReference type="GO" id="GO:0006397">
    <property type="term" value="P:mRNA processing"/>
    <property type="evidence" value="ECO:0007669"/>
    <property type="project" value="UniProtKB-KW"/>
</dbReference>
<evidence type="ECO:0000256" key="14">
    <source>
        <dbReference type="PROSITE-ProRule" id="PRU00176"/>
    </source>
</evidence>
<feature type="region of interest" description="Disordered" evidence="15">
    <location>
        <begin position="1"/>
        <end position="92"/>
    </location>
</feature>
<name>A0A178WGD6_ARATH</name>
<evidence type="ECO:0000256" key="10">
    <source>
        <dbReference type="ARBA" id="ARBA00023161"/>
    </source>
</evidence>